<evidence type="ECO:0000256" key="1">
    <source>
        <dbReference type="SAM" id="Phobius"/>
    </source>
</evidence>
<feature type="transmembrane region" description="Helical" evidence="1">
    <location>
        <begin position="707"/>
        <end position="725"/>
    </location>
</feature>
<dbReference type="KEGG" id="saqt:GJV85_03630"/>
<organism evidence="2 3">
    <name type="scientific">Sulfurimonas aquatica</name>
    <dbReference type="NCBI Taxonomy" id="2672570"/>
    <lineage>
        <taxon>Bacteria</taxon>
        <taxon>Pseudomonadati</taxon>
        <taxon>Campylobacterota</taxon>
        <taxon>Epsilonproteobacteria</taxon>
        <taxon>Campylobacterales</taxon>
        <taxon>Sulfurimonadaceae</taxon>
        <taxon>Sulfurimonas</taxon>
    </lineage>
</organism>
<sequence length="736" mass="84171">MYKVALIQNQSEMLHYGYADARTLIKNFGYQLELYTADNIDNLGLALSDDKYDAIIIGSNSFNDKTIREEFEKNYFINIFQTWIQSNGGRGCLCMHQLRLASEKNSSLMFLPEYLNNVSAVKRLPGEKSADGNISFGFKAEKHNLCLYPNKINPQNIKRIALEYKSLPGIYWHYWSNVNLSDWEILINDLSTDENFRPLIINSRKPDQGRIVLSALTLDWQKQEDVLQNILTYVVEGKHSTAILSSYDNTNRSFEYFMSILRSKKTPFRNYNISDQLEILTNSILNNIHNILLLGPNISLSELPSNLSKNVKEKVNEGKLKLISIKDTDGDFSSFSVFGRERSAQELLYAAELKIQSELHTGYIDGSFWSTIETLQILNNLDRLQSSYKQFISKVLILMSKHDKNGSYDEVFGATCALLWIRGIHLGITSYKTEETFQWIKERISEYESREQLQAYLIIIELKIESAVINELVENIFKGIDFDSLSEIDIIVYLKAMIASNNTNFLLKLIFLLKDKQKENGSWIDLATTATSISVLIDILLHIQLDKLDKASIENIIYNGVNYIQNSLQSATVNVNNECYPWDGKASTTVKCINALFRYEELISLPVNELIKFITKNKNKISSISDSRQALSILNEMKDENTNLINKSNELKIKLLKKSKISRLSTTYMSISLLFGYILLSIIIVPLYNLGPEYSISLIKIVFIDAWPSHIAIMGAIGALLALPIKKWFINNDERE</sequence>
<keyword evidence="1" id="KW-1133">Transmembrane helix</keyword>
<keyword evidence="1" id="KW-0812">Transmembrane</keyword>
<reference evidence="2" key="2">
    <citation type="submission" date="2021-04" db="EMBL/GenBank/DDBJ databases">
        <title>Isolation and characterization of a novel species of the genus Sulfurimonas.</title>
        <authorList>
            <person name="Fukui M."/>
        </authorList>
    </citation>
    <scope>NUCLEOTIDE SEQUENCE</scope>
    <source>
        <strain evidence="2">H1576</strain>
    </source>
</reference>
<evidence type="ECO:0000313" key="2">
    <source>
        <dbReference type="EMBL" id="QSZ41240.1"/>
    </source>
</evidence>
<dbReference type="Proteomes" id="UP000671852">
    <property type="component" value="Chromosome"/>
</dbReference>
<evidence type="ECO:0000313" key="3">
    <source>
        <dbReference type="Proteomes" id="UP000671852"/>
    </source>
</evidence>
<reference evidence="2" key="1">
    <citation type="submission" date="2019-11" db="EMBL/GenBank/DDBJ databases">
        <authorList>
            <person name="Kojima H."/>
        </authorList>
    </citation>
    <scope>NUCLEOTIDE SEQUENCE</scope>
    <source>
        <strain evidence="2">H1576</strain>
    </source>
</reference>
<feature type="transmembrane region" description="Helical" evidence="1">
    <location>
        <begin position="667"/>
        <end position="687"/>
    </location>
</feature>
<dbReference type="AlphaFoldDB" id="A0A975GC46"/>
<gene>
    <name evidence="2" type="ORF">GJV85_03630</name>
</gene>
<dbReference type="RefSeq" id="WP_207562520.1">
    <property type="nucleotide sequence ID" value="NZ_CP046072.1"/>
</dbReference>
<proteinExistence type="predicted"/>
<name>A0A975GC46_9BACT</name>
<keyword evidence="3" id="KW-1185">Reference proteome</keyword>
<keyword evidence="1" id="KW-0472">Membrane</keyword>
<accession>A0A975GC46</accession>
<protein>
    <submittedName>
        <fullName evidence="2">Uncharacterized protein</fullName>
    </submittedName>
</protein>
<dbReference type="EMBL" id="CP046072">
    <property type="protein sequence ID" value="QSZ41240.1"/>
    <property type="molecule type" value="Genomic_DNA"/>
</dbReference>